<dbReference type="AlphaFoldDB" id="A0A432VTK3"/>
<keyword evidence="2 4" id="KW-0548">Nucleotidyltransferase</keyword>
<dbReference type="CDD" id="cd06422">
    <property type="entry name" value="NTP_transferase_like_1"/>
    <property type="match status" value="1"/>
</dbReference>
<evidence type="ECO:0000313" key="4">
    <source>
        <dbReference type="EMBL" id="RUO19797.1"/>
    </source>
</evidence>
<keyword evidence="5" id="KW-1185">Reference proteome</keyword>
<feature type="domain" description="Nucleotidyl transferase" evidence="3">
    <location>
        <begin position="8"/>
        <end position="228"/>
    </location>
</feature>
<evidence type="ECO:0000313" key="5">
    <source>
        <dbReference type="Proteomes" id="UP000288212"/>
    </source>
</evidence>
<dbReference type="InterPro" id="IPR050065">
    <property type="entry name" value="GlmU-like"/>
</dbReference>
<dbReference type="InterPro" id="IPR054790">
    <property type="entry name" value="MurU"/>
</dbReference>
<dbReference type="Pfam" id="PF00483">
    <property type="entry name" value="NTP_transferase"/>
    <property type="match status" value="1"/>
</dbReference>
<dbReference type="GO" id="GO:0016779">
    <property type="term" value="F:nucleotidyltransferase activity"/>
    <property type="evidence" value="ECO:0007669"/>
    <property type="project" value="UniProtKB-KW"/>
</dbReference>
<dbReference type="Gene3D" id="3.90.550.10">
    <property type="entry name" value="Spore Coat Polysaccharide Biosynthesis Protein SpsA, Chain A"/>
    <property type="match status" value="1"/>
</dbReference>
<evidence type="ECO:0000256" key="2">
    <source>
        <dbReference type="ARBA" id="ARBA00022695"/>
    </source>
</evidence>
<dbReference type="InterPro" id="IPR029044">
    <property type="entry name" value="Nucleotide-diphossugar_trans"/>
</dbReference>
<accession>A0A432VTK3</accession>
<sequence length="247" mass="26697">MKVSACTAMILAAGRGERMRPLTDSQPKPLLSVAGKPLIVWHLEKLAAIGVTDVVINTAWLPEVLVERLRDGADWGLTIHWSHEPAGGLETAGGVLQALPLLGKDPFYLVNGDVFSDYDYANLPTELNDKLGHLVLVNNPEHNPLGDFCLDSSRQVTPRVGSKPGLTFSGLSVLHPQLFEPWLSYSGKRLPLREVFLPELARGGLVGEHYAGLWTDVGTPERLQQLNQLLEANSAGSSNSSAAPVRG</sequence>
<gene>
    <name evidence="4" type="ORF">CWE06_07090</name>
</gene>
<evidence type="ECO:0000259" key="3">
    <source>
        <dbReference type="Pfam" id="PF00483"/>
    </source>
</evidence>
<dbReference type="PANTHER" id="PTHR43584">
    <property type="entry name" value="NUCLEOTIDYL TRANSFERASE"/>
    <property type="match status" value="1"/>
</dbReference>
<dbReference type="RefSeq" id="WP_126792581.1">
    <property type="nucleotide sequence ID" value="NZ_PIPI01000004.1"/>
</dbReference>
<name>A0A432VTK3_9GAMM</name>
<reference evidence="4 5" key="1">
    <citation type="journal article" date="2011" name="Front. Microbiol.">
        <title>Genomic signatures of strain selection and enhancement in Bacillus atrophaeus var. globigii, a historical biowarfare simulant.</title>
        <authorList>
            <person name="Gibbons H.S."/>
            <person name="Broomall S.M."/>
            <person name="McNew L.A."/>
            <person name="Daligault H."/>
            <person name="Chapman C."/>
            <person name="Bruce D."/>
            <person name="Karavis M."/>
            <person name="Krepps M."/>
            <person name="McGregor P.A."/>
            <person name="Hong C."/>
            <person name="Park K.H."/>
            <person name="Akmal A."/>
            <person name="Feldman A."/>
            <person name="Lin J.S."/>
            <person name="Chang W.E."/>
            <person name="Higgs B.W."/>
            <person name="Demirev P."/>
            <person name="Lindquist J."/>
            <person name="Liem A."/>
            <person name="Fochler E."/>
            <person name="Read T.D."/>
            <person name="Tapia R."/>
            <person name="Johnson S."/>
            <person name="Bishop-Lilly K.A."/>
            <person name="Detter C."/>
            <person name="Han C."/>
            <person name="Sozhamannan S."/>
            <person name="Rosenzweig C.N."/>
            <person name="Skowronski E.W."/>
        </authorList>
    </citation>
    <scope>NUCLEOTIDE SEQUENCE [LARGE SCALE GENOMIC DNA]</scope>
    <source>
        <strain evidence="4 5">AK5</strain>
    </source>
</reference>
<dbReference type="InterPro" id="IPR005835">
    <property type="entry name" value="NTP_transferase_dom"/>
</dbReference>
<evidence type="ECO:0000256" key="1">
    <source>
        <dbReference type="ARBA" id="ARBA00022679"/>
    </source>
</evidence>
<protein>
    <submittedName>
        <fullName evidence="4">Mannose-1-phosphate guanylyltransferase</fullName>
    </submittedName>
</protein>
<dbReference type="PANTHER" id="PTHR43584:SF8">
    <property type="entry name" value="N-ACETYLMURAMATE ALPHA-1-PHOSPHATE URIDYLYLTRANSFERASE"/>
    <property type="match status" value="1"/>
</dbReference>
<dbReference type="SUPFAM" id="SSF53448">
    <property type="entry name" value="Nucleotide-diphospho-sugar transferases"/>
    <property type="match status" value="1"/>
</dbReference>
<dbReference type="EMBL" id="PIPI01000004">
    <property type="protein sequence ID" value="RUO19797.1"/>
    <property type="molecule type" value="Genomic_DNA"/>
</dbReference>
<dbReference type="OrthoDB" id="9788272at2"/>
<dbReference type="Proteomes" id="UP000288212">
    <property type="component" value="Unassembled WGS sequence"/>
</dbReference>
<proteinExistence type="predicted"/>
<comment type="caution">
    <text evidence="4">The sequence shown here is derived from an EMBL/GenBank/DDBJ whole genome shotgun (WGS) entry which is preliminary data.</text>
</comment>
<keyword evidence="1 4" id="KW-0808">Transferase</keyword>
<dbReference type="NCBIfam" id="NF045761">
    <property type="entry name" value="NAMPUrTaseMurU"/>
    <property type="match status" value="1"/>
</dbReference>
<organism evidence="4 5">
    <name type="scientific">Aliidiomarina haloalkalitolerans</name>
    <dbReference type="NCBI Taxonomy" id="859059"/>
    <lineage>
        <taxon>Bacteria</taxon>
        <taxon>Pseudomonadati</taxon>
        <taxon>Pseudomonadota</taxon>
        <taxon>Gammaproteobacteria</taxon>
        <taxon>Alteromonadales</taxon>
        <taxon>Idiomarinaceae</taxon>
        <taxon>Aliidiomarina</taxon>
    </lineage>
</organism>